<dbReference type="InterPro" id="IPR036864">
    <property type="entry name" value="Zn2-C6_fun-type_DNA-bd_sf"/>
</dbReference>
<accession>A0A8H3GJ13</accession>
<dbReference type="GO" id="GO:0005634">
    <property type="term" value="C:nucleus"/>
    <property type="evidence" value="ECO:0007669"/>
    <property type="project" value="UniProtKB-SubCell"/>
</dbReference>
<dbReference type="InterPro" id="IPR001138">
    <property type="entry name" value="Zn2Cys6_DnaBD"/>
</dbReference>
<protein>
    <recommendedName>
        <fullName evidence="3">Zn(2)-C6 fungal-type domain-containing protein</fullName>
    </recommendedName>
</protein>
<dbReference type="Proteomes" id="UP000663846">
    <property type="component" value="Unassembled WGS sequence"/>
</dbReference>
<dbReference type="SUPFAM" id="SSF57701">
    <property type="entry name" value="Zn2/Cys6 DNA-binding domain"/>
    <property type="match status" value="1"/>
</dbReference>
<evidence type="ECO:0000313" key="4">
    <source>
        <dbReference type="EMBL" id="CAE6451375.1"/>
    </source>
</evidence>
<evidence type="ECO:0000256" key="2">
    <source>
        <dbReference type="ARBA" id="ARBA00023242"/>
    </source>
</evidence>
<dbReference type="EMBL" id="CAJMWS010000559">
    <property type="protein sequence ID" value="CAE6451375.1"/>
    <property type="molecule type" value="Genomic_DNA"/>
</dbReference>
<dbReference type="PANTHER" id="PTHR37534:SF46">
    <property type="entry name" value="ZN(II)2CYS6 TRANSCRIPTION FACTOR (EUROFUNG)"/>
    <property type="match status" value="1"/>
</dbReference>
<dbReference type="PROSITE" id="PS50048">
    <property type="entry name" value="ZN2_CY6_FUNGAL_2"/>
    <property type="match status" value="1"/>
</dbReference>
<dbReference type="InterPro" id="IPR021858">
    <property type="entry name" value="Fun_TF"/>
</dbReference>
<proteinExistence type="predicted"/>
<dbReference type="PROSITE" id="PS00463">
    <property type="entry name" value="ZN2_CY6_FUNGAL_1"/>
    <property type="match status" value="1"/>
</dbReference>
<dbReference type="CDD" id="cd00067">
    <property type="entry name" value="GAL4"/>
    <property type="match status" value="1"/>
</dbReference>
<dbReference type="Gene3D" id="4.10.240.10">
    <property type="entry name" value="Zn(2)-C6 fungal-type DNA-binding domain"/>
    <property type="match status" value="1"/>
</dbReference>
<comment type="caution">
    <text evidence="4">The sequence shown here is derived from an EMBL/GenBank/DDBJ whole genome shotgun (WGS) entry which is preliminary data.</text>
</comment>
<dbReference type="GO" id="GO:0008270">
    <property type="term" value="F:zinc ion binding"/>
    <property type="evidence" value="ECO:0007669"/>
    <property type="project" value="InterPro"/>
</dbReference>
<sequence>MSTSLPPRSNTGCLTCKTRRKKCDETKPKCLRCQRLGVDCPGYIYVPSENKSLQRLRTLPAPPRINAPITSTAENPTFHTSFVPGVDSSFGAPRHAYSDYLYATDPPWAGCPMGESGLSVIPDPGTDLLTGNYSQIPDQQTLGMPSAIMDHNQLGFLLGDIDSLPMTSGQASLFQALMGLGQPQDASSQLPTPNGKLNTPMTGLVGTPQSWPTSDVEDQAEFGVNDEDPEGAITVISRMPVLDPTVESNALPFVLQNYATWITFTAFEPLKMTSVARDMVFSHFGAGDESRDTLTLLAKIGGTIARTNGIDSEHTVMLSALQNNVFRQVSIVRGTTDREIKLLEVALEAMTIHYYVSPITQAERLRRAIAPIFRALYPGPLGAPINLRSLMSQPLFCLRYYAYLDIISSSLVGFSMMFRYDTTSPSDETIYEFQAENSPQWLFGVPDRLIVLFARINTIREDGSIPSTDIVREIEQDIREFRPFQSVSTDSYLVVTRLVVQECWRQIAYVYLYMALCGESAQGSRVESAMKQLMKLVNGTKPGRFPDNFLATGFMMVAPVARTAYDRQTLTHRIAAQTTESRQGGIADNIRIIEDCWARADAEGRPVVWSDVSISRIRVVGV</sequence>
<comment type="subcellular location">
    <subcellularLocation>
        <location evidence="1">Nucleus</location>
    </subcellularLocation>
</comment>
<evidence type="ECO:0000256" key="1">
    <source>
        <dbReference type="ARBA" id="ARBA00004123"/>
    </source>
</evidence>
<evidence type="ECO:0000313" key="5">
    <source>
        <dbReference type="Proteomes" id="UP000663846"/>
    </source>
</evidence>
<dbReference type="PANTHER" id="PTHR37534">
    <property type="entry name" value="TRANSCRIPTIONAL ACTIVATOR PROTEIN UGA3"/>
    <property type="match status" value="1"/>
</dbReference>
<name>A0A8H3GJ13_9AGAM</name>
<dbReference type="AlphaFoldDB" id="A0A8H3GJ13"/>
<dbReference type="Pfam" id="PF00172">
    <property type="entry name" value="Zn_clus"/>
    <property type="match status" value="1"/>
</dbReference>
<dbReference type="SMART" id="SM00066">
    <property type="entry name" value="GAL4"/>
    <property type="match status" value="1"/>
</dbReference>
<evidence type="ECO:0000259" key="3">
    <source>
        <dbReference type="PROSITE" id="PS50048"/>
    </source>
</evidence>
<reference evidence="4" key="1">
    <citation type="submission" date="2021-01" db="EMBL/GenBank/DDBJ databases">
        <authorList>
            <person name="Kaushik A."/>
        </authorList>
    </citation>
    <scope>NUCLEOTIDE SEQUENCE</scope>
    <source>
        <strain evidence="4">AG1-1C</strain>
    </source>
</reference>
<dbReference type="Pfam" id="PF11951">
    <property type="entry name" value="Fungal_trans_2"/>
    <property type="match status" value="1"/>
</dbReference>
<organism evidence="4 5">
    <name type="scientific">Rhizoctonia solani</name>
    <dbReference type="NCBI Taxonomy" id="456999"/>
    <lineage>
        <taxon>Eukaryota</taxon>
        <taxon>Fungi</taxon>
        <taxon>Dikarya</taxon>
        <taxon>Basidiomycota</taxon>
        <taxon>Agaricomycotina</taxon>
        <taxon>Agaricomycetes</taxon>
        <taxon>Cantharellales</taxon>
        <taxon>Ceratobasidiaceae</taxon>
        <taxon>Rhizoctonia</taxon>
    </lineage>
</organism>
<feature type="domain" description="Zn(2)-C6 fungal-type" evidence="3">
    <location>
        <begin position="12"/>
        <end position="40"/>
    </location>
</feature>
<gene>
    <name evidence="4" type="ORF">RDB_LOCUS146116</name>
</gene>
<dbReference type="GO" id="GO:0000981">
    <property type="term" value="F:DNA-binding transcription factor activity, RNA polymerase II-specific"/>
    <property type="evidence" value="ECO:0007669"/>
    <property type="project" value="InterPro"/>
</dbReference>
<keyword evidence="2" id="KW-0539">Nucleus</keyword>